<dbReference type="EMBL" id="VDFM01000003">
    <property type="protein sequence ID" value="MQS52179.1"/>
    <property type="molecule type" value="Genomic_DNA"/>
</dbReference>
<comment type="caution">
    <text evidence="2">The sequence shown here is derived from an EMBL/GenBank/DDBJ whole genome shotgun (WGS) entry which is preliminary data.</text>
</comment>
<dbReference type="Pfam" id="PF24243">
    <property type="entry name" value="Phage_tail_C"/>
    <property type="match status" value="1"/>
</dbReference>
<organism evidence="2 3">
    <name type="scientific">Companilactobacillus mishanensis</name>
    <dbReference type="NCBI Taxonomy" id="2486008"/>
    <lineage>
        <taxon>Bacteria</taxon>
        <taxon>Bacillati</taxon>
        <taxon>Bacillota</taxon>
        <taxon>Bacilli</taxon>
        <taxon>Lactobacillales</taxon>
        <taxon>Lactobacillaceae</taxon>
        <taxon>Companilactobacillus</taxon>
    </lineage>
</organism>
<dbReference type="SUPFAM" id="SSF49265">
    <property type="entry name" value="Fibronectin type III"/>
    <property type="match status" value="1"/>
</dbReference>
<evidence type="ECO:0000313" key="3">
    <source>
        <dbReference type="Proteomes" id="UP000380386"/>
    </source>
</evidence>
<feature type="domain" description="Fibronectin type-III" evidence="1">
    <location>
        <begin position="368"/>
        <end position="464"/>
    </location>
</feature>
<sequence length="1034" mass="111487">MANRYPITLDVNKSKYTINTPVTLREGDGGTATIVATILDNGYAYSGMTSAKFFAQKPDGTVVANDTTSVSGNTITYTVNKNMSTTSGYSKLCYFQINGSVSTESFEVHVQPGLILHGPSQDYIPGLNDLQRVWQDTIKEWETKFTDLKNQVTNTDYSEEIKTTMNEALAEAKVQYQKDFNNAIAGVNDTIDKLNAKGVEADTAISDLKKQQAATQTVADSLQDTVDALNKKITDVDAWLDSLHDEFSKTNEAYMKSMQAELTQKLATMKASSDSALSTVKGNISSAQSDIIGIDKRITDLTQTFEDVSASVDSINIPQIKEDVDTANANANQALSEVDSKASTNDLIQLATDLVNDNLVTVYGDGGAPVIPQLKTPTLNVSPSDGQVAVTINDSNTAGVVRYSVEYTSGSTWTTKSTTGKSLTITGLTNGTIYKFRVKAIGNETDYNDSNYSTNVSATPAKAPATKLKTPTIKVTVSGTTISYTITDSNTAGVKNYSINGVGSEKTVTGKTGTLTGSGGTTYSVKVKAVSSDVTTYTDSDYSTAVSAVIPVINPTDPKDSDFSVSVTDTTATITDNNTSVDRSEEYLFITQNGGGQVAISNKGEKTVTLTGLTPETKYSLGAYWLAYRNGANLESGKVAVPEFTTSGSGSTVVPESMNIDWSVKKQGDNLPYKAYIVHQNYTSPETIASEVVTGIGSYPEMSDEQYKEISSDTKNTYINARPSWVENIYDKVLVEIKPQKFPSTLTLEIPTISGIPTSGGIGQTSNGGNYVITPNYTSSFVSSYSGRYSKYTNVKKHEDSNQFDLSLESKDSDLLYDGSVWILISYSTVIDGKMATYFYWDPTQNTITYPAPAPVSLTSLDTIQPMSASLVMAPMALSTTGTIQRKLSETFVKRDEMTSYVPATQLAEYATSVEIANQYISKSDVATNYVKKTDLDSYALKTALSGYVPTSKLSSYSTTTQMNSAISSAVNGMMKSADVQTLITTALKDYLKTANLSAENIKAGFFNDWTGTESQYTALTSKSATTTYHVKEE</sequence>
<dbReference type="Gene3D" id="1.10.287.1490">
    <property type="match status" value="1"/>
</dbReference>
<dbReference type="Pfam" id="PF10651">
    <property type="entry name" value="BppU_N"/>
    <property type="match status" value="1"/>
</dbReference>
<dbReference type="AlphaFoldDB" id="A0A5P0ZGN6"/>
<proteinExistence type="predicted"/>
<dbReference type="InterPro" id="IPR056923">
    <property type="entry name" value="Minor_tail_gp31_C"/>
</dbReference>
<dbReference type="InterPro" id="IPR013783">
    <property type="entry name" value="Ig-like_fold"/>
</dbReference>
<dbReference type="Gene3D" id="2.60.40.10">
    <property type="entry name" value="Immunoglobulins"/>
    <property type="match status" value="1"/>
</dbReference>
<evidence type="ECO:0000313" key="2">
    <source>
        <dbReference type="EMBL" id="MQS52179.1"/>
    </source>
</evidence>
<dbReference type="PROSITE" id="PS50853">
    <property type="entry name" value="FN3"/>
    <property type="match status" value="1"/>
</dbReference>
<name>A0A5P0ZGN6_9LACO</name>
<dbReference type="OrthoDB" id="2330080at2"/>
<dbReference type="CDD" id="cd00063">
    <property type="entry name" value="FN3"/>
    <property type="match status" value="1"/>
</dbReference>
<accession>A0A5P0ZGN6</accession>
<dbReference type="Gene3D" id="2.60.40.3350">
    <property type="match status" value="1"/>
</dbReference>
<evidence type="ECO:0000259" key="1">
    <source>
        <dbReference type="PROSITE" id="PS50853"/>
    </source>
</evidence>
<protein>
    <submittedName>
        <fullName evidence="2">DUF2479 domain-containing protein</fullName>
    </submittedName>
</protein>
<dbReference type="InterPro" id="IPR018913">
    <property type="entry name" value="BppU_N"/>
</dbReference>
<dbReference type="Proteomes" id="UP000380386">
    <property type="component" value="Unassembled WGS sequence"/>
</dbReference>
<dbReference type="InterPro" id="IPR003961">
    <property type="entry name" value="FN3_dom"/>
</dbReference>
<gene>
    <name evidence="2" type="ORF">FHL02_03995</name>
</gene>
<dbReference type="InterPro" id="IPR036116">
    <property type="entry name" value="FN3_sf"/>
</dbReference>
<dbReference type="RefSeq" id="WP_153382579.1">
    <property type="nucleotide sequence ID" value="NZ_VDFM01000003.1"/>
</dbReference>
<reference evidence="2 3" key="1">
    <citation type="journal article" date="2019" name="Syst. Appl. Microbiol.">
        <title>Polyphasic characterization of two novel Lactobacillus spp. isolated from blown salami packages: Description of Lactobacillus halodurans sp. nov. and Lactobacillus salsicarnum sp. nov.</title>
        <authorList>
            <person name="Schuster J.A."/>
            <person name="Klingl A."/>
            <person name="Vogel R.F."/>
            <person name="Ehrmann M.A."/>
        </authorList>
    </citation>
    <scope>NUCLEOTIDE SEQUENCE [LARGE SCALE GENOMIC DNA]</scope>
    <source>
        <strain evidence="2 3">TMW 1.2118</strain>
    </source>
</reference>